<feature type="modified residue" description="4-aspartylphosphate" evidence="3 5">
    <location>
        <position position="56"/>
    </location>
</feature>
<comment type="similarity">
    <text evidence="3">Belongs to the CheB family.</text>
</comment>
<comment type="catalytic activity">
    <reaction evidence="2 3">
        <text>[protein]-L-glutamate 5-O-methyl ester + H2O = L-glutamyl-[protein] + methanol + H(+)</text>
        <dbReference type="Rhea" id="RHEA:23236"/>
        <dbReference type="Rhea" id="RHEA-COMP:10208"/>
        <dbReference type="Rhea" id="RHEA-COMP:10311"/>
        <dbReference type="ChEBI" id="CHEBI:15377"/>
        <dbReference type="ChEBI" id="CHEBI:15378"/>
        <dbReference type="ChEBI" id="CHEBI:17790"/>
        <dbReference type="ChEBI" id="CHEBI:29973"/>
        <dbReference type="ChEBI" id="CHEBI:82795"/>
        <dbReference type="EC" id="3.1.1.61"/>
    </reaction>
</comment>
<dbReference type="InterPro" id="IPR008248">
    <property type="entry name" value="CheB-like"/>
</dbReference>
<dbReference type="PANTHER" id="PTHR42872:SF3">
    <property type="entry name" value="PROTEIN-GLUTAMATE METHYLESTERASE_PROTEIN-GLUTAMINE GLUTAMINASE 1"/>
    <property type="match status" value="1"/>
</dbReference>
<accession>A0A559KEU1</accession>
<dbReference type="OrthoDB" id="9793421at2"/>
<comment type="caution">
    <text evidence="8">The sequence shown here is derived from an EMBL/GenBank/DDBJ whole genome shotgun (WGS) entry which is preliminary data.</text>
</comment>
<evidence type="ECO:0000256" key="4">
    <source>
        <dbReference type="PROSITE-ProRule" id="PRU00050"/>
    </source>
</evidence>
<dbReference type="Gene3D" id="3.40.50.180">
    <property type="entry name" value="Methylesterase CheB, C-terminal domain"/>
    <property type="match status" value="1"/>
</dbReference>
<evidence type="ECO:0000256" key="2">
    <source>
        <dbReference type="ARBA" id="ARBA00048267"/>
    </source>
</evidence>
<dbReference type="EC" id="3.5.1.44" evidence="3"/>
<dbReference type="PROSITE" id="PS50122">
    <property type="entry name" value="CHEB"/>
    <property type="match status" value="1"/>
</dbReference>
<evidence type="ECO:0000259" key="7">
    <source>
        <dbReference type="PROSITE" id="PS50122"/>
    </source>
</evidence>
<dbReference type="GO" id="GO:0000156">
    <property type="term" value="F:phosphorelay response regulator activity"/>
    <property type="evidence" value="ECO:0007669"/>
    <property type="project" value="InterPro"/>
</dbReference>
<dbReference type="SUPFAM" id="SSF52172">
    <property type="entry name" value="CheY-like"/>
    <property type="match status" value="1"/>
</dbReference>
<dbReference type="GO" id="GO:0050568">
    <property type="term" value="F:protein-glutamine glutaminase activity"/>
    <property type="evidence" value="ECO:0007669"/>
    <property type="project" value="UniProtKB-UniRule"/>
</dbReference>
<dbReference type="Gene3D" id="3.40.50.2300">
    <property type="match status" value="1"/>
</dbReference>
<keyword evidence="3 4" id="KW-0145">Chemotaxis</keyword>
<dbReference type="Pfam" id="PF01339">
    <property type="entry name" value="CheB_methylest"/>
    <property type="match status" value="1"/>
</dbReference>
<dbReference type="InterPro" id="IPR001789">
    <property type="entry name" value="Sig_transdc_resp-reg_receiver"/>
</dbReference>
<feature type="active site" evidence="3 4">
    <location>
        <position position="307"/>
    </location>
</feature>
<feature type="domain" description="CheB-type methylesterase" evidence="7">
    <location>
        <begin position="171"/>
        <end position="366"/>
    </location>
</feature>
<dbReference type="NCBIfam" id="NF001965">
    <property type="entry name" value="PRK00742.1"/>
    <property type="match status" value="1"/>
</dbReference>
<dbReference type="AlphaFoldDB" id="A0A559KEU1"/>
<feature type="active site" evidence="3 4">
    <location>
        <position position="183"/>
    </location>
</feature>
<comment type="subcellular location">
    <subcellularLocation>
        <location evidence="3">Cytoplasm</location>
    </subcellularLocation>
</comment>
<comment type="PTM">
    <text evidence="3">Phosphorylated by CheA. Phosphorylation of the N-terminal regulatory domain activates the methylesterase activity.</text>
</comment>
<evidence type="ECO:0000256" key="1">
    <source>
        <dbReference type="ARBA" id="ARBA00022801"/>
    </source>
</evidence>
<name>A0A559KEU1_9BACL</name>
<protein>
    <recommendedName>
        <fullName evidence="3">Protein-glutamate methylesterase/protein-glutamine glutaminase</fullName>
        <ecNumber evidence="3">3.1.1.61</ecNumber>
        <ecNumber evidence="3">3.5.1.44</ecNumber>
    </recommendedName>
</protein>
<dbReference type="PANTHER" id="PTHR42872">
    <property type="entry name" value="PROTEIN-GLUTAMATE METHYLESTERASE/PROTEIN-GLUTAMINE GLUTAMINASE"/>
    <property type="match status" value="1"/>
</dbReference>
<dbReference type="GO" id="GO:0006935">
    <property type="term" value="P:chemotaxis"/>
    <property type="evidence" value="ECO:0007669"/>
    <property type="project" value="UniProtKB-UniRule"/>
</dbReference>
<dbReference type="GO" id="GO:0005737">
    <property type="term" value="C:cytoplasm"/>
    <property type="evidence" value="ECO:0007669"/>
    <property type="project" value="UniProtKB-SubCell"/>
</dbReference>
<dbReference type="SMART" id="SM00448">
    <property type="entry name" value="REC"/>
    <property type="match status" value="1"/>
</dbReference>
<keyword evidence="3" id="KW-0963">Cytoplasm</keyword>
<keyword evidence="9" id="KW-1185">Reference proteome</keyword>
<dbReference type="PIRSF" id="PIRSF000876">
    <property type="entry name" value="RR_chemtxs_CheB"/>
    <property type="match status" value="1"/>
</dbReference>
<feature type="active site" evidence="3 4">
    <location>
        <position position="210"/>
    </location>
</feature>
<comment type="catalytic activity">
    <reaction evidence="3">
        <text>L-glutaminyl-[protein] + H2O = L-glutamyl-[protein] + NH4(+)</text>
        <dbReference type="Rhea" id="RHEA:16441"/>
        <dbReference type="Rhea" id="RHEA-COMP:10207"/>
        <dbReference type="Rhea" id="RHEA-COMP:10208"/>
        <dbReference type="ChEBI" id="CHEBI:15377"/>
        <dbReference type="ChEBI" id="CHEBI:28938"/>
        <dbReference type="ChEBI" id="CHEBI:29973"/>
        <dbReference type="ChEBI" id="CHEBI:30011"/>
        <dbReference type="EC" id="3.5.1.44"/>
    </reaction>
</comment>
<proteinExistence type="inferred from homology"/>
<reference evidence="8 9" key="1">
    <citation type="submission" date="2019-07" db="EMBL/GenBank/DDBJ databases">
        <authorList>
            <person name="Kim J."/>
        </authorList>
    </citation>
    <scope>NUCLEOTIDE SEQUENCE [LARGE SCALE GENOMIC DNA]</scope>
    <source>
        <strain evidence="8 9">JC52</strain>
    </source>
</reference>
<feature type="domain" description="Response regulatory" evidence="6">
    <location>
        <begin position="5"/>
        <end position="122"/>
    </location>
</feature>
<evidence type="ECO:0000313" key="9">
    <source>
        <dbReference type="Proteomes" id="UP000317036"/>
    </source>
</evidence>
<dbReference type="Pfam" id="PF00072">
    <property type="entry name" value="Response_reg"/>
    <property type="match status" value="1"/>
</dbReference>
<dbReference type="CDD" id="cd16432">
    <property type="entry name" value="CheB_Rec"/>
    <property type="match status" value="1"/>
</dbReference>
<dbReference type="EC" id="3.1.1.61" evidence="3"/>
<dbReference type="InterPro" id="IPR035909">
    <property type="entry name" value="CheB_C"/>
</dbReference>
<evidence type="ECO:0000256" key="5">
    <source>
        <dbReference type="PROSITE-ProRule" id="PRU00169"/>
    </source>
</evidence>
<organism evidence="8 9">
    <name type="scientific">Paenibacillus cremeus</name>
    <dbReference type="NCBI Taxonomy" id="2163881"/>
    <lineage>
        <taxon>Bacteria</taxon>
        <taxon>Bacillati</taxon>
        <taxon>Bacillota</taxon>
        <taxon>Bacilli</taxon>
        <taxon>Bacillales</taxon>
        <taxon>Paenibacillaceae</taxon>
        <taxon>Paenibacillus</taxon>
    </lineage>
</organism>
<gene>
    <name evidence="3" type="primary">cheB</name>
    <name evidence="8" type="ORF">FPZ49_07850</name>
</gene>
<dbReference type="SUPFAM" id="SSF52738">
    <property type="entry name" value="Methylesterase CheB, C-terminal domain"/>
    <property type="match status" value="1"/>
</dbReference>
<dbReference type="InterPro" id="IPR011006">
    <property type="entry name" value="CheY-like_superfamily"/>
</dbReference>
<evidence type="ECO:0000259" key="6">
    <source>
        <dbReference type="PROSITE" id="PS50110"/>
    </source>
</evidence>
<comment type="domain">
    <text evidence="3">Contains a C-terminal catalytic domain, and an N-terminal region which modulates catalytic activity.</text>
</comment>
<dbReference type="RefSeq" id="WP_144845250.1">
    <property type="nucleotide sequence ID" value="NZ_VNJI01000007.1"/>
</dbReference>
<evidence type="ECO:0000256" key="3">
    <source>
        <dbReference type="HAMAP-Rule" id="MF_00099"/>
    </source>
</evidence>
<dbReference type="HAMAP" id="MF_00099">
    <property type="entry name" value="CheB_chemtxs"/>
    <property type="match status" value="1"/>
</dbReference>
<dbReference type="EMBL" id="VNJI01000007">
    <property type="protein sequence ID" value="TVY10638.1"/>
    <property type="molecule type" value="Genomic_DNA"/>
</dbReference>
<dbReference type="GO" id="GO:0008984">
    <property type="term" value="F:protein-glutamate methylesterase activity"/>
    <property type="evidence" value="ECO:0007669"/>
    <property type="project" value="UniProtKB-UniRule"/>
</dbReference>
<keyword evidence="3 5" id="KW-0597">Phosphoprotein</keyword>
<dbReference type="PROSITE" id="PS50110">
    <property type="entry name" value="RESPONSE_REGULATORY"/>
    <property type="match status" value="1"/>
</dbReference>
<dbReference type="InterPro" id="IPR000673">
    <property type="entry name" value="Sig_transdc_resp-reg_Me-estase"/>
</dbReference>
<comment type="function">
    <text evidence="3">Involved in chemotaxis. Part of a chemotaxis signal transduction system that modulates chemotaxis in response to various stimuli. Catalyzes the demethylation of specific methylglutamate residues introduced into the chemoreceptors (methyl-accepting chemotaxis proteins or MCP) by CheR. Also mediates the irreversible deamidation of specific glutamine residues to glutamic acid.</text>
</comment>
<keyword evidence="1 3" id="KW-0378">Hydrolase</keyword>
<evidence type="ECO:0000313" key="8">
    <source>
        <dbReference type="EMBL" id="TVY10638.1"/>
    </source>
</evidence>
<sequence length="367" mass="39606">MQPIDVLIVDDSVFMRRIISDLISEDTGFRVVGTAKNGREAIEMVKRLKPHVMTLDVEMPEMNGLEALRIIMKENPLPVIMLSSLTQEGASETIKALELGAVDFIGKPSGSISLDLHKVKESLLEKLHIAAGTNVSKLPKPFVAPAAPLKKVPVPAVVPPKMVERLQAESNTTFDHLVAIGTSTGGPRALHEVLSGIPGSFPAPVVIVQHMPPNFTKSLSQRLNTISGLHVVEAENGMVLESGMAYVAPGGYHMTIARNGTSSYKVHLSQEDPRAGHRPSVDVMFESLLPLKELKRHIVLMTGMGSDGAKGMLALKQAGALTTIAESEETCIVYGMPRAAVELKCVTHVLPQQEIARQLIHSVNTKI</sequence>
<dbReference type="CDD" id="cd17541">
    <property type="entry name" value="REC_CheB-like"/>
    <property type="match status" value="1"/>
</dbReference>
<dbReference type="NCBIfam" id="NF009206">
    <property type="entry name" value="PRK12555.1"/>
    <property type="match status" value="1"/>
</dbReference>
<dbReference type="Proteomes" id="UP000317036">
    <property type="component" value="Unassembled WGS sequence"/>
</dbReference>